<sequence>MSSTTHPLLTNIYDALRHKFDAGDKTLFQMQVPTQPLQRSELHYDGSDSDSARMIKPSSVAEAEFRLTDGMLELSNIVGGPNGSKLSETYDQVLSGLISADQDANPDQANETLQQAREDLRSCVNRNMDDTEDIYPVNLAPSDWAKSLRDPWQQDNAGSIQSQLQDAIRQYSFLKARRDTLVAVVGDFKSLQKAVDNARAAADATEAQMAKGFTDPVAQCIKLYFAQACSKTQEGIEAIKGLSDRNKMELNALLQQYQAGPLSDEQWTSLVALQLKHIQNSNDLAKASEALTRAQTEVSQATSRDSRLELYTINDQIASLTVEIEKYQNILRETGAQNYEGTSHAFQGSTTTPRWETLVFDTRTLMQTQSKLSCTASSNLAWSTNLLSSSESSITSSAATGQESPLSAENTDVKVVLSATKVAIDRPWFNARVLGKNIDPAASTVPNISAGNAEDVRKLFASGSIVDTTDCQLPAWTTSFLVVQDVCITLTPQTTFQKSQVQDIEDCLSSGGSLLVFRASKSDTNGNQGAGYGVKGDSMMINVRISAPQILGWFTQVSP</sequence>
<dbReference type="OrthoDB" id="291007at2759"/>
<gene>
    <name evidence="1" type="ORF">FSUBG_12030</name>
</gene>
<protein>
    <submittedName>
        <fullName evidence="1">Uncharacterized protein</fullName>
    </submittedName>
</protein>
<keyword evidence="2" id="KW-1185">Reference proteome</keyword>
<dbReference type="GeneID" id="59311496"/>
<comment type="caution">
    <text evidence="1">The sequence shown here is derived from an EMBL/GenBank/DDBJ whole genome shotgun (WGS) entry which is preliminary data.</text>
</comment>
<evidence type="ECO:0000313" key="2">
    <source>
        <dbReference type="Proteomes" id="UP000547976"/>
    </source>
</evidence>
<accession>A0A8H5L5G1</accession>
<organism evidence="1 2">
    <name type="scientific">Gibberella subglutinans</name>
    <name type="common">Fusarium subglutinans</name>
    <dbReference type="NCBI Taxonomy" id="42677"/>
    <lineage>
        <taxon>Eukaryota</taxon>
        <taxon>Fungi</taxon>
        <taxon>Dikarya</taxon>
        <taxon>Ascomycota</taxon>
        <taxon>Pezizomycotina</taxon>
        <taxon>Sordariomycetes</taxon>
        <taxon>Hypocreomycetidae</taxon>
        <taxon>Hypocreales</taxon>
        <taxon>Nectriaceae</taxon>
        <taxon>Fusarium</taxon>
        <taxon>Fusarium fujikuroi species complex</taxon>
    </lineage>
</organism>
<dbReference type="EMBL" id="JAAOAV010000245">
    <property type="protein sequence ID" value="KAF5586739.1"/>
    <property type="molecule type" value="Genomic_DNA"/>
</dbReference>
<dbReference type="AlphaFoldDB" id="A0A8H5L5G1"/>
<dbReference type="RefSeq" id="XP_036532491.1">
    <property type="nucleotide sequence ID" value="XM_036676778.1"/>
</dbReference>
<reference evidence="1 2" key="1">
    <citation type="submission" date="2020-05" db="EMBL/GenBank/DDBJ databases">
        <title>Identification and distribution of gene clusters putatively required for synthesis of sphingolipid metabolism inhibitors in phylogenetically diverse species of the filamentous fungus Fusarium.</title>
        <authorList>
            <person name="Kim H.-S."/>
            <person name="Busman M."/>
            <person name="Brown D.W."/>
            <person name="Divon H."/>
            <person name="Uhlig S."/>
            <person name="Proctor R.H."/>
        </authorList>
    </citation>
    <scope>NUCLEOTIDE SEQUENCE [LARGE SCALE GENOMIC DNA]</scope>
    <source>
        <strain evidence="1 2">NRRL 66333</strain>
    </source>
</reference>
<proteinExistence type="predicted"/>
<dbReference type="Proteomes" id="UP000547976">
    <property type="component" value="Unassembled WGS sequence"/>
</dbReference>
<name>A0A8H5L5G1_GIBSU</name>
<evidence type="ECO:0000313" key="1">
    <source>
        <dbReference type="EMBL" id="KAF5586739.1"/>
    </source>
</evidence>